<evidence type="ECO:0000313" key="1">
    <source>
        <dbReference type="EMBL" id="OGM94588.1"/>
    </source>
</evidence>
<protein>
    <submittedName>
        <fullName evidence="1">Uncharacterized protein</fullName>
    </submittedName>
</protein>
<gene>
    <name evidence="1" type="ORF">A2610_04230</name>
</gene>
<proteinExistence type="predicted"/>
<accession>A0A1F8E2T5</accession>
<name>A0A1F8E2T5_9BACT</name>
<reference evidence="1 2" key="1">
    <citation type="journal article" date="2016" name="Nat. Commun.">
        <title>Thousands of microbial genomes shed light on interconnected biogeochemical processes in an aquifer system.</title>
        <authorList>
            <person name="Anantharaman K."/>
            <person name="Brown C.T."/>
            <person name="Hug L.A."/>
            <person name="Sharon I."/>
            <person name="Castelle C.J."/>
            <person name="Probst A.J."/>
            <person name="Thomas B.C."/>
            <person name="Singh A."/>
            <person name="Wilkins M.J."/>
            <person name="Karaoz U."/>
            <person name="Brodie E.L."/>
            <person name="Williams K.H."/>
            <person name="Hubbard S.S."/>
            <person name="Banfield J.F."/>
        </authorList>
    </citation>
    <scope>NUCLEOTIDE SEQUENCE [LARGE SCALE GENOMIC DNA]</scope>
</reference>
<dbReference type="Proteomes" id="UP000179057">
    <property type="component" value="Unassembled WGS sequence"/>
</dbReference>
<evidence type="ECO:0000313" key="2">
    <source>
        <dbReference type="Proteomes" id="UP000179057"/>
    </source>
</evidence>
<comment type="caution">
    <text evidence="1">The sequence shown here is derived from an EMBL/GenBank/DDBJ whole genome shotgun (WGS) entry which is preliminary data.</text>
</comment>
<sequence>MKGSQKFLSLFSDRPYRQKSIKMAEEVRKLNLLPGEKIEVERDPEEPGRLRCRTCTGKFRKLTEEGRVVFDTGECLCGERRVELCYVSRVRRI</sequence>
<dbReference type="AlphaFoldDB" id="A0A1F8E2T5"/>
<organism evidence="1 2">
    <name type="scientific">Candidatus Wolfebacteria bacterium RIFOXYD1_FULL_48_65</name>
    <dbReference type="NCBI Taxonomy" id="1802561"/>
    <lineage>
        <taxon>Bacteria</taxon>
        <taxon>Candidatus Wolfeibacteriota</taxon>
    </lineage>
</organism>
<dbReference type="EMBL" id="MGIV01000013">
    <property type="protein sequence ID" value="OGM94588.1"/>
    <property type="molecule type" value="Genomic_DNA"/>
</dbReference>